<organism evidence="2 3">
    <name type="scientific">Klebsiella pneumoniae</name>
    <dbReference type="NCBI Taxonomy" id="573"/>
    <lineage>
        <taxon>Bacteria</taxon>
        <taxon>Pseudomonadati</taxon>
        <taxon>Pseudomonadota</taxon>
        <taxon>Gammaproteobacteria</taxon>
        <taxon>Enterobacterales</taxon>
        <taxon>Enterobacteriaceae</taxon>
        <taxon>Klebsiella/Raoultella group</taxon>
        <taxon>Klebsiella</taxon>
        <taxon>Klebsiella pneumoniae complex</taxon>
    </lineage>
</organism>
<dbReference type="InterPro" id="IPR036291">
    <property type="entry name" value="NAD(P)-bd_dom_sf"/>
</dbReference>
<gene>
    <name evidence="2" type="ORF">NCTC5053_00519</name>
</gene>
<dbReference type="EMBL" id="UGMN01000004">
    <property type="protein sequence ID" value="STU82762.1"/>
    <property type="molecule type" value="Genomic_DNA"/>
</dbReference>
<dbReference type="Proteomes" id="UP000254387">
    <property type="component" value="Unassembled WGS sequence"/>
</dbReference>
<proteinExistence type="predicted"/>
<name>A0A377ZRA0_KLEPN</name>
<dbReference type="SUPFAM" id="SSF51735">
    <property type="entry name" value="NAD(P)-binding Rossmann-fold domains"/>
    <property type="match status" value="1"/>
</dbReference>
<dbReference type="Gene3D" id="3.40.50.720">
    <property type="entry name" value="NAD(P)-binding Rossmann-like Domain"/>
    <property type="match status" value="1"/>
</dbReference>
<reference evidence="2 3" key="1">
    <citation type="submission" date="2018-06" db="EMBL/GenBank/DDBJ databases">
        <authorList>
            <consortium name="Pathogen Informatics"/>
            <person name="Doyle S."/>
        </authorList>
    </citation>
    <scope>NUCLEOTIDE SEQUENCE [LARGE SCALE GENOMIC DNA]</scope>
    <source>
        <strain evidence="2 3">NCTC5053</strain>
    </source>
</reference>
<dbReference type="InterPro" id="IPR008030">
    <property type="entry name" value="NmrA-like"/>
</dbReference>
<dbReference type="AlphaFoldDB" id="A0A377ZRA0"/>
<dbReference type="Gene3D" id="3.90.25.10">
    <property type="entry name" value="UDP-galactose 4-epimerase, domain 1"/>
    <property type="match status" value="1"/>
</dbReference>
<evidence type="ECO:0000313" key="3">
    <source>
        <dbReference type="Proteomes" id="UP000254387"/>
    </source>
</evidence>
<feature type="domain" description="NmrA-like" evidence="1">
    <location>
        <begin position="2"/>
        <end position="64"/>
    </location>
</feature>
<dbReference type="Pfam" id="PF05368">
    <property type="entry name" value="NmrA"/>
    <property type="match status" value="1"/>
</dbReference>
<sequence>MQVLAVEDIGHLVAAVFAAPARFAGKTFEIASDSVTGRQLEGLFSAAAGRPIPYSRFSDEVLAPVLFCIS</sequence>
<evidence type="ECO:0000313" key="2">
    <source>
        <dbReference type="EMBL" id="STU82762.1"/>
    </source>
</evidence>
<evidence type="ECO:0000259" key="1">
    <source>
        <dbReference type="Pfam" id="PF05368"/>
    </source>
</evidence>
<accession>A0A377ZRA0</accession>
<protein>
    <submittedName>
        <fullName evidence="2">NmrA family protein</fullName>
    </submittedName>
</protein>